<name>A0A7W7M628_9ACTN</name>
<proteinExistence type="predicted"/>
<feature type="region of interest" description="Disordered" evidence="1">
    <location>
        <begin position="73"/>
        <end position="95"/>
    </location>
</feature>
<dbReference type="RefSeq" id="WP_185038622.1">
    <property type="nucleotide sequence ID" value="NZ_BAABFG010000005.1"/>
</dbReference>
<evidence type="ECO:0000313" key="2">
    <source>
        <dbReference type="EMBL" id="MBB4738348.1"/>
    </source>
</evidence>
<evidence type="ECO:0000313" key="3">
    <source>
        <dbReference type="Proteomes" id="UP000546162"/>
    </source>
</evidence>
<sequence length="95" mass="10291">MNRTPSPNTARPARFEAPRTGGNVLLLGPRHRPPLSDDLTLLVQHHTTPDIHPVDGPDTATTPLDDRQRLVTAADLLSSSPEPGTPVPHDERSQP</sequence>
<reference evidence="2 3" key="1">
    <citation type="submission" date="2020-08" db="EMBL/GenBank/DDBJ databases">
        <title>Sequencing the genomes of 1000 actinobacteria strains.</title>
        <authorList>
            <person name="Klenk H.-P."/>
        </authorList>
    </citation>
    <scope>NUCLEOTIDE SEQUENCE [LARGE SCALE GENOMIC DNA]</scope>
    <source>
        <strain evidence="2 3">DSM 45809</strain>
    </source>
</reference>
<keyword evidence="3" id="KW-1185">Reference proteome</keyword>
<feature type="region of interest" description="Disordered" evidence="1">
    <location>
        <begin position="1"/>
        <end position="32"/>
    </location>
</feature>
<organism evidence="2 3">
    <name type="scientific">Actinoplanes octamycinicus</name>
    <dbReference type="NCBI Taxonomy" id="135948"/>
    <lineage>
        <taxon>Bacteria</taxon>
        <taxon>Bacillati</taxon>
        <taxon>Actinomycetota</taxon>
        <taxon>Actinomycetes</taxon>
        <taxon>Micromonosporales</taxon>
        <taxon>Micromonosporaceae</taxon>
        <taxon>Actinoplanes</taxon>
    </lineage>
</organism>
<gene>
    <name evidence="2" type="ORF">BJY16_001807</name>
</gene>
<dbReference type="EMBL" id="JACHNB010000001">
    <property type="protein sequence ID" value="MBB4738348.1"/>
    <property type="molecule type" value="Genomic_DNA"/>
</dbReference>
<dbReference type="AlphaFoldDB" id="A0A7W7M628"/>
<protein>
    <submittedName>
        <fullName evidence="2">Uncharacterized protein</fullName>
    </submittedName>
</protein>
<comment type="caution">
    <text evidence="2">The sequence shown here is derived from an EMBL/GenBank/DDBJ whole genome shotgun (WGS) entry which is preliminary data.</text>
</comment>
<accession>A0A7W7M628</accession>
<evidence type="ECO:0000256" key="1">
    <source>
        <dbReference type="SAM" id="MobiDB-lite"/>
    </source>
</evidence>
<dbReference type="Proteomes" id="UP000546162">
    <property type="component" value="Unassembled WGS sequence"/>
</dbReference>